<evidence type="ECO:0000256" key="3">
    <source>
        <dbReference type="ARBA" id="ARBA00022989"/>
    </source>
</evidence>
<evidence type="ECO:0000313" key="9">
    <source>
        <dbReference type="RefSeq" id="XP_033358331.1"/>
    </source>
</evidence>
<evidence type="ECO:0000256" key="1">
    <source>
        <dbReference type="ARBA" id="ARBA00004141"/>
    </source>
</evidence>
<dbReference type="InterPro" id="IPR050578">
    <property type="entry name" value="MARVEL-CKLF_proteins"/>
</dbReference>
<evidence type="ECO:0000256" key="4">
    <source>
        <dbReference type="ARBA" id="ARBA00023136"/>
    </source>
</evidence>
<dbReference type="GeneID" id="117237971"/>
<dbReference type="PANTHER" id="PTHR22776">
    <property type="entry name" value="MARVEL-CONTAINING POTENTIAL LIPID RAFT-ASSOCIATED PROTEIN"/>
    <property type="match status" value="1"/>
</dbReference>
<dbReference type="AlphaFoldDB" id="A0A6J3L1J0"/>
<dbReference type="Pfam" id="PF01284">
    <property type="entry name" value="MARVEL"/>
    <property type="match status" value="1"/>
</dbReference>
<feature type="transmembrane region" description="Helical" evidence="6">
    <location>
        <begin position="33"/>
        <end position="51"/>
    </location>
</feature>
<keyword evidence="2 5" id="KW-0812">Transmembrane</keyword>
<dbReference type="RefSeq" id="XP_033358331.1">
    <property type="nucleotide sequence ID" value="XM_033502440.1"/>
</dbReference>
<comment type="subcellular location">
    <subcellularLocation>
        <location evidence="1">Membrane</location>
        <topology evidence="1">Multi-pass membrane protein</topology>
    </subcellularLocation>
</comment>
<dbReference type="PANTHER" id="PTHR22776:SF92">
    <property type="entry name" value="LD04844P"/>
    <property type="match status" value="1"/>
</dbReference>
<keyword evidence="8" id="KW-1185">Reference proteome</keyword>
<name>A0A6J3L1J0_9HYME</name>
<dbReference type="Proteomes" id="UP000504631">
    <property type="component" value="Unplaced"/>
</dbReference>
<organism evidence="8 9">
    <name type="scientific">Bombus vosnesenskii</name>
    <dbReference type="NCBI Taxonomy" id="207650"/>
    <lineage>
        <taxon>Eukaryota</taxon>
        <taxon>Metazoa</taxon>
        <taxon>Ecdysozoa</taxon>
        <taxon>Arthropoda</taxon>
        <taxon>Hexapoda</taxon>
        <taxon>Insecta</taxon>
        <taxon>Pterygota</taxon>
        <taxon>Neoptera</taxon>
        <taxon>Endopterygota</taxon>
        <taxon>Hymenoptera</taxon>
        <taxon>Apocrita</taxon>
        <taxon>Aculeata</taxon>
        <taxon>Apoidea</taxon>
        <taxon>Anthophila</taxon>
        <taxon>Apidae</taxon>
        <taxon>Bombus</taxon>
        <taxon>Pyrobombus</taxon>
    </lineage>
</organism>
<keyword evidence="3 6" id="KW-1133">Transmembrane helix</keyword>
<feature type="transmembrane region" description="Helical" evidence="6">
    <location>
        <begin position="100"/>
        <end position="121"/>
    </location>
</feature>
<evidence type="ECO:0000259" key="7">
    <source>
        <dbReference type="PROSITE" id="PS51225"/>
    </source>
</evidence>
<sequence>MTMSHSVTIRTQTVTSGSTSVNINTGYLKSFGGLFKLFEVALGVVCVAIVANNYDSYVYTAELFFLLITTTFLIGTFILLLSCLASLTTSTIIAKTVYELLYHSIAFGLYLAASLTYVVHVSNNVKGRRGYEVLMAAAICGLVNSALYFLSTIVALRTYRIH</sequence>
<evidence type="ECO:0000313" key="8">
    <source>
        <dbReference type="Proteomes" id="UP000504631"/>
    </source>
</evidence>
<evidence type="ECO:0000256" key="6">
    <source>
        <dbReference type="SAM" id="Phobius"/>
    </source>
</evidence>
<proteinExistence type="predicted"/>
<dbReference type="InterPro" id="IPR008253">
    <property type="entry name" value="Marvel"/>
</dbReference>
<feature type="transmembrane region" description="Helical" evidence="6">
    <location>
        <begin position="63"/>
        <end position="88"/>
    </location>
</feature>
<dbReference type="GO" id="GO:0016020">
    <property type="term" value="C:membrane"/>
    <property type="evidence" value="ECO:0007669"/>
    <property type="project" value="UniProtKB-SubCell"/>
</dbReference>
<keyword evidence="4 5" id="KW-0472">Membrane</keyword>
<protein>
    <submittedName>
        <fullName evidence="9">Uncharacterized protein LOC117237971</fullName>
    </submittedName>
</protein>
<evidence type="ECO:0000256" key="2">
    <source>
        <dbReference type="ARBA" id="ARBA00022692"/>
    </source>
</evidence>
<accession>A0A6J3L1J0</accession>
<gene>
    <name evidence="9" type="primary">LOC117237971</name>
</gene>
<feature type="domain" description="MARVEL" evidence="7">
    <location>
        <begin position="27"/>
        <end position="160"/>
    </location>
</feature>
<reference evidence="9" key="1">
    <citation type="submission" date="2025-08" db="UniProtKB">
        <authorList>
            <consortium name="RefSeq"/>
        </authorList>
    </citation>
    <scope>IDENTIFICATION</scope>
    <source>
        <tissue evidence="9">Muscle</tissue>
    </source>
</reference>
<dbReference type="KEGG" id="bvk:117237971"/>
<evidence type="ECO:0000256" key="5">
    <source>
        <dbReference type="PROSITE-ProRule" id="PRU00581"/>
    </source>
</evidence>
<dbReference type="PROSITE" id="PS51225">
    <property type="entry name" value="MARVEL"/>
    <property type="match status" value="1"/>
</dbReference>
<feature type="transmembrane region" description="Helical" evidence="6">
    <location>
        <begin position="133"/>
        <end position="156"/>
    </location>
</feature>